<dbReference type="Proteomes" id="UP001652627">
    <property type="component" value="Chromosome 35"/>
</dbReference>
<keyword evidence="8" id="KW-0492">Microsome</keyword>
<evidence type="ECO:0000256" key="12">
    <source>
        <dbReference type="SAM" id="SignalP"/>
    </source>
</evidence>
<dbReference type="Gene3D" id="1.10.630.10">
    <property type="entry name" value="Cytochrome P450"/>
    <property type="match status" value="2"/>
</dbReference>
<keyword evidence="7" id="KW-0256">Endoplasmic reticulum</keyword>
<feature type="signal peptide" evidence="12">
    <location>
        <begin position="1"/>
        <end position="20"/>
    </location>
</feature>
<comment type="subcellular location">
    <subcellularLocation>
        <location evidence="3">Endoplasmic reticulum membrane</location>
    </subcellularLocation>
    <subcellularLocation>
        <location evidence="2">Microsome membrane</location>
    </subcellularLocation>
</comment>
<dbReference type="InterPro" id="IPR001128">
    <property type="entry name" value="Cyt_P450"/>
</dbReference>
<dbReference type="InterPro" id="IPR036396">
    <property type="entry name" value="Cyt_P450_sf"/>
</dbReference>
<evidence type="ECO:0000313" key="14">
    <source>
        <dbReference type="RefSeq" id="XP_067170518.1"/>
    </source>
</evidence>
<dbReference type="SUPFAM" id="SSF48264">
    <property type="entry name" value="Cytochrome P450"/>
    <property type="match status" value="2"/>
</dbReference>
<dbReference type="GeneID" id="106487087"/>
<evidence type="ECO:0000313" key="13">
    <source>
        <dbReference type="Proteomes" id="UP001652627"/>
    </source>
</evidence>
<dbReference type="RefSeq" id="XP_067170518.1">
    <property type="nucleotide sequence ID" value="XM_067314417.1"/>
</dbReference>
<evidence type="ECO:0000256" key="2">
    <source>
        <dbReference type="ARBA" id="ARBA00004524"/>
    </source>
</evidence>
<accession>A0ABM4FZY9</accession>
<evidence type="ECO:0000256" key="10">
    <source>
        <dbReference type="ARBA" id="ARBA00023004"/>
    </source>
</evidence>
<dbReference type="InterPro" id="IPR017972">
    <property type="entry name" value="Cyt_P450_CS"/>
</dbReference>
<dbReference type="PRINTS" id="PR00463">
    <property type="entry name" value="EP450I"/>
</dbReference>
<keyword evidence="10" id="KW-0408">Iron</keyword>
<dbReference type="CDD" id="cd11026">
    <property type="entry name" value="CYP2"/>
    <property type="match status" value="1"/>
</dbReference>
<keyword evidence="9" id="KW-0560">Oxidoreductase</keyword>
<dbReference type="PRINTS" id="PR00385">
    <property type="entry name" value="P450"/>
</dbReference>
<evidence type="ECO:0000256" key="11">
    <source>
        <dbReference type="ARBA" id="ARBA00023136"/>
    </source>
</evidence>
<feature type="chain" id="PRO_5046136336" evidence="12">
    <location>
        <begin position="21"/>
        <end position="930"/>
    </location>
</feature>
<dbReference type="PANTHER" id="PTHR24300:SF424">
    <property type="entry name" value="CYTOCHROME P450"/>
    <property type="match status" value="1"/>
</dbReference>
<dbReference type="PRINTS" id="PR01684">
    <property type="entry name" value="EP450ICYP2A"/>
</dbReference>
<evidence type="ECO:0000256" key="1">
    <source>
        <dbReference type="ARBA" id="ARBA00001971"/>
    </source>
</evidence>
<dbReference type="InterPro" id="IPR008067">
    <property type="entry name" value="Cyt_P450_E_grp-I_CYP2A-like"/>
</dbReference>
<evidence type="ECO:0000256" key="8">
    <source>
        <dbReference type="ARBA" id="ARBA00022848"/>
    </source>
</evidence>
<keyword evidence="6" id="KW-0479">Metal-binding</keyword>
<proteinExistence type="inferred from homology"/>
<evidence type="ECO:0000256" key="5">
    <source>
        <dbReference type="ARBA" id="ARBA00022617"/>
    </source>
</evidence>
<dbReference type="InterPro" id="IPR050182">
    <property type="entry name" value="Cytochrome_P450_fam2"/>
</dbReference>
<evidence type="ECO:0000256" key="6">
    <source>
        <dbReference type="ARBA" id="ARBA00022723"/>
    </source>
</evidence>
<keyword evidence="13" id="KW-1185">Reference proteome</keyword>
<keyword evidence="11" id="KW-0472">Membrane</keyword>
<comment type="similarity">
    <text evidence="4">Belongs to the cytochrome P450 family.</text>
</comment>
<dbReference type="Pfam" id="PF00067">
    <property type="entry name" value="p450"/>
    <property type="match status" value="2"/>
</dbReference>
<comment type="cofactor">
    <cofactor evidence="1">
        <name>heme</name>
        <dbReference type="ChEBI" id="CHEBI:30413"/>
    </cofactor>
</comment>
<organism evidence="13 14">
    <name type="scientific">Apteryx mantelli</name>
    <name type="common">North Island brown kiwi</name>
    <dbReference type="NCBI Taxonomy" id="2696672"/>
    <lineage>
        <taxon>Eukaryota</taxon>
        <taxon>Metazoa</taxon>
        <taxon>Chordata</taxon>
        <taxon>Craniata</taxon>
        <taxon>Vertebrata</taxon>
        <taxon>Euteleostomi</taxon>
        <taxon>Archelosauria</taxon>
        <taxon>Archosauria</taxon>
        <taxon>Dinosauria</taxon>
        <taxon>Saurischia</taxon>
        <taxon>Theropoda</taxon>
        <taxon>Coelurosauria</taxon>
        <taxon>Aves</taxon>
        <taxon>Palaeognathae</taxon>
        <taxon>Apterygiformes</taxon>
        <taxon>Apterygidae</taxon>
        <taxon>Apteryx</taxon>
    </lineage>
</organism>
<reference evidence="14" key="1">
    <citation type="submission" date="2025-08" db="UniProtKB">
        <authorList>
            <consortium name="RefSeq"/>
        </authorList>
    </citation>
    <scope>IDENTIFICATION</scope>
    <source>
        <tissue evidence="14">Blood</tissue>
    </source>
</reference>
<protein>
    <submittedName>
        <fullName evidence="14">Cytochrome P450 2G1-like</fullName>
    </submittedName>
</protein>
<evidence type="ECO:0000256" key="9">
    <source>
        <dbReference type="ARBA" id="ARBA00023002"/>
    </source>
</evidence>
<evidence type="ECO:0000256" key="4">
    <source>
        <dbReference type="ARBA" id="ARBA00010617"/>
    </source>
</evidence>
<evidence type="ECO:0000256" key="3">
    <source>
        <dbReference type="ARBA" id="ARBA00004586"/>
    </source>
</evidence>
<dbReference type="PROSITE" id="PS00086">
    <property type="entry name" value="CYTOCHROME_P450"/>
    <property type="match status" value="2"/>
</dbReference>
<keyword evidence="12" id="KW-0732">Signal</keyword>
<gene>
    <name evidence="14" type="primary">LOC106487087</name>
</gene>
<dbReference type="InterPro" id="IPR002401">
    <property type="entry name" value="Cyt_P450_E_grp-I"/>
</dbReference>
<sequence length="930" mass="105102">MEPAALLLAACLCCLLLAVARRRQRPQGRLPPGPTPLPLLGNLLHVSTRKPFQSFMQLKEKYGPVFTVYLGPRRVVVLCGHEAVKEALVDHAEEFSGRGALAIIDRNFNGFGVALANGDRWRQLRRFSLSTLRNFGMGKRSIEERIQEEAQFLLRELHNTRGAPFDPTFVLSRTVSNVISAVVFGSRFDYADETFLALLRLINESFMEMSTPWAQLYDMFSGVMQYLPGRHNRLYHLIEELKAFIATRVAANQASLDPASPRDFIDCFLIQSEKEKKNPDSEFNSTNLILTTLNLFFAGTETVSSTLRFGFLFLMKHPEVEEKVHEEIERVIGRHRVPASEDRMKMPYTDAVIHEIQRLTDIVPLGLPHTVTRDTPFRGYMLPKGTNVFPMLGSVLHDPKYFSHPEEFNPGHFLDANGRFKKNDAFVPFSSGKRVCLGEAMARMELFLYFTTILQSFSLQSLVPPAQIDVSPRLSGFGNIPPSYELSLIPAPAPPQLGAKYGPIYTVHLGPRRVVVLCEYEAIREALMEQPESFADRGEEAIYDRLFQGYGCAFCPWSRAKPLRRFAVSTLRDFGVGKSGVEERILEEAQFLLAVLADTRGRPVDPTPCLSRAVSNVISALVFGRRFDYADAEFLSLLSMMTEVFRFTSTSWGQLYEMFSGVMNLLPGPHQAAFRRLQGLEAFVERKVREKERTLVPGAPRDFIDSFLLKMQQEKGNPGTVFTRENMMVTLFDMLAAGTESTSISIRYCLMVLLEHPAVAEKMQEEIERVMGRERLPALRDRAAMPYTDAVIHEAQRCLDFVPLGFIRTVRQDTQLRGFTIPKGCTIYPVLSSALQDPQHFRNPEVFDPGHFLDETGAFRKNEAFLPFSAGKRMCLGESLARAQLFLFLTAILQRFRLRLPPGVARVDLRPAVSGILNVPRPVELCFCPR</sequence>
<keyword evidence="5" id="KW-0349">Heme</keyword>
<dbReference type="PANTHER" id="PTHR24300">
    <property type="entry name" value="CYTOCHROME P450 508A4-RELATED"/>
    <property type="match status" value="1"/>
</dbReference>
<name>A0ABM4FZY9_9AVES</name>
<evidence type="ECO:0000256" key="7">
    <source>
        <dbReference type="ARBA" id="ARBA00022824"/>
    </source>
</evidence>